<dbReference type="Pfam" id="PF01047">
    <property type="entry name" value="MarR"/>
    <property type="match status" value="1"/>
</dbReference>
<dbReference type="InterPro" id="IPR000835">
    <property type="entry name" value="HTH_MarR-typ"/>
</dbReference>
<dbReference type="PANTHER" id="PTHR33164">
    <property type="entry name" value="TRANSCRIPTIONAL REGULATOR, MARR FAMILY"/>
    <property type="match status" value="1"/>
</dbReference>
<dbReference type="PRINTS" id="PR00598">
    <property type="entry name" value="HTHMARR"/>
</dbReference>
<comment type="caution">
    <text evidence="3">The sequence shown here is derived from an EMBL/GenBank/DDBJ whole genome shotgun (WGS) entry which is preliminary data.</text>
</comment>
<keyword evidence="1" id="KW-0238">DNA-binding</keyword>
<dbReference type="AlphaFoldDB" id="A0A0J6EF65"/>
<dbReference type="EMBL" id="LECW02000026">
    <property type="protein sequence ID" value="KRT92819.1"/>
    <property type="molecule type" value="Genomic_DNA"/>
</dbReference>
<sequence length="161" mass="18477">MSRKNQTKREELIKELIRQLRFNSTATVFMHQAIAEKFELNETDHKCLEIIARSGKLTAGELAEKSNLTTGAITGVIDRLERAGYVKRMRDSADRRRLLIELIPENMTDIHSLFENLTEASVEFLKRYTNEELGIITDFVKNSAEFAANYAKQLRKSAKNV</sequence>
<organism evidence="3 5">
    <name type="scientific">Bacillus glycinifermentans</name>
    <dbReference type="NCBI Taxonomy" id="1664069"/>
    <lineage>
        <taxon>Bacteria</taxon>
        <taxon>Bacillati</taxon>
        <taxon>Bacillota</taxon>
        <taxon>Bacilli</taxon>
        <taxon>Bacillales</taxon>
        <taxon>Bacillaceae</taxon>
        <taxon>Bacillus</taxon>
    </lineage>
</organism>
<name>A0A0J6EF65_9BACI</name>
<evidence type="ECO:0000313" key="3">
    <source>
        <dbReference type="EMBL" id="KRT92819.1"/>
    </source>
</evidence>
<dbReference type="RefSeq" id="WP_048355199.1">
    <property type="nucleotide sequence ID" value="NZ_CP023481.1"/>
</dbReference>
<reference evidence="3 5" key="1">
    <citation type="journal article" date="2015" name="Int. J. Syst. Evol. Microbiol.">
        <title>Bacillus glycinifermentans sp. nov., isolated from fermented soybean paste.</title>
        <authorList>
            <person name="Kim S.J."/>
            <person name="Dunlap C.A."/>
            <person name="Kwon S.W."/>
            <person name="Rooney A.P."/>
        </authorList>
    </citation>
    <scope>NUCLEOTIDE SEQUENCE [LARGE SCALE GENOMIC DNA]</scope>
    <source>
        <strain evidence="3 5">GO-13</strain>
    </source>
</reference>
<dbReference type="GO" id="GO:0006950">
    <property type="term" value="P:response to stress"/>
    <property type="evidence" value="ECO:0007669"/>
    <property type="project" value="TreeGrafter"/>
</dbReference>
<evidence type="ECO:0000259" key="2">
    <source>
        <dbReference type="PROSITE" id="PS50995"/>
    </source>
</evidence>
<dbReference type="Gene3D" id="1.10.10.10">
    <property type="entry name" value="Winged helix-like DNA-binding domain superfamily/Winged helix DNA-binding domain"/>
    <property type="match status" value="1"/>
</dbReference>
<evidence type="ECO:0000313" key="4">
    <source>
        <dbReference type="EMBL" id="MEC0486186.1"/>
    </source>
</evidence>
<dbReference type="PANTHER" id="PTHR33164:SF106">
    <property type="entry name" value="TRANSCRIPTIONAL REGULATORY PROTEIN"/>
    <property type="match status" value="1"/>
</dbReference>
<keyword evidence="6" id="KW-1185">Reference proteome</keyword>
<dbReference type="EMBL" id="JARRTL010000015">
    <property type="protein sequence ID" value="MEC0486186.1"/>
    <property type="molecule type" value="Genomic_DNA"/>
</dbReference>
<evidence type="ECO:0000256" key="1">
    <source>
        <dbReference type="ARBA" id="ARBA00023125"/>
    </source>
</evidence>
<gene>
    <name evidence="3" type="ORF">AB447_221270</name>
    <name evidence="4" type="ORF">P8828_15410</name>
</gene>
<evidence type="ECO:0000313" key="6">
    <source>
        <dbReference type="Proteomes" id="UP001341297"/>
    </source>
</evidence>
<protein>
    <submittedName>
        <fullName evidence="3">MarR family transcriptional regulator</fullName>
    </submittedName>
</protein>
<accession>A0A0J6EF65</accession>
<proteinExistence type="predicted"/>
<dbReference type="Proteomes" id="UP001341297">
    <property type="component" value="Unassembled WGS sequence"/>
</dbReference>
<evidence type="ECO:0000313" key="5">
    <source>
        <dbReference type="Proteomes" id="UP000036168"/>
    </source>
</evidence>
<dbReference type="GO" id="GO:0003677">
    <property type="term" value="F:DNA binding"/>
    <property type="evidence" value="ECO:0007669"/>
    <property type="project" value="UniProtKB-KW"/>
</dbReference>
<dbReference type="PATRIC" id="fig|1664069.3.peg.2477"/>
<accession>A0A0J6ERB3</accession>
<dbReference type="SUPFAM" id="SSF46785">
    <property type="entry name" value="Winged helix' DNA-binding domain"/>
    <property type="match status" value="1"/>
</dbReference>
<dbReference type="SMART" id="SM00347">
    <property type="entry name" value="HTH_MARR"/>
    <property type="match status" value="1"/>
</dbReference>
<reference evidence="4 6" key="3">
    <citation type="submission" date="2023-03" db="EMBL/GenBank/DDBJ databases">
        <title>Agriculturally important microbes genome sequencing.</title>
        <authorList>
            <person name="Dunlap C."/>
        </authorList>
    </citation>
    <scope>NUCLEOTIDE SEQUENCE [LARGE SCALE GENOMIC DNA]</scope>
    <source>
        <strain evidence="4 6">CBP-3203</strain>
    </source>
</reference>
<dbReference type="OrthoDB" id="162531at2"/>
<reference evidence="3" key="2">
    <citation type="submission" date="2015-10" db="EMBL/GenBank/DDBJ databases">
        <authorList>
            <person name="Gilbert D.G."/>
        </authorList>
    </citation>
    <scope>NUCLEOTIDE SEQUENCE</scope>
    <source>
        <strain evidence="3">GO-13</strain>
    </source>
</reference>
<dbReference type="InterPro" id="IPR036390">
    <property type="entry name" value="WH_DNA-bd_sf"/>
</dbReference>
<dbReference type="Proteomes" id="UP000036168">
    <property type="component" value="Unassembled WGS sequence"/>
</dbReference>
<dbReference type="PROSITE" id="PS50995">
    <property type="entry name" value="HTH_MARR_2"/>
    <property type="match status" value="1"/>
</dbReference>
<dbReference type="InterPro" id="IPR036388">
    <property type="entry name" value="WH-like_DNA-bd_sf"/>
</dbReference>
<dbReference type="GO" id="GO:0003700">
    <property type="term" value="F:DNA-binding transcription factor activity"/>
    <property type="evidence" value="ECO:0007669"/>
    <property type="project" value="InterPro"/>
</dbReference>
<dbReference type="InterPro" id="IPR039422">
    <property type="entry name" value="MarR/SlyA-like"/>
</dbReference>
<feature type="domain" description="HTH marR-type" evidence="2">
    <location>
        <begin position="9"/>
        <end position="145"/>
    </location>
</feature>